<dbReference type="Proteomes" id="UP000317494">
    <property type="component" value="Unassembled WGS sequence"/>
</dbReference>
<proteinExistence type="predicted"/>
<name>A0A507DN30_9FUNG</name>
<organism evidence="2 3">
    <name type="scientific">Synchytrium endobioticum</name>
    <dbReference type="NCBI Taxonomy" id="286115"/>
    <lineage>
        <taxon>Eukaryota</taxon>
        <taxon>Fungi</taxon>
        <taxon>Fungi incertae sedis</taxon>
        <taxon>Chytridiomycota</taxon>
        <taxon>Chytridiomycota incertae sedis</taxon>
        <taxon>Chytridiomycetes</taxon>
        <taxon>Synchytriales</taxon>
        <taxon>Synchytriaceae</taxon>
        <taxon>Synchytrium</taxon>
    </lineage>
</organism>
<dbReference type="AlphaFoldDB" id="A0A507DN30"/>
<dbReference type="VEuPathDB" id="FungiDB:SeMB42_g01303"/>
<protein>
    <submittedName>
        <fullName evidence="2">Uncharacterized protein</fullName>
    </submittedName>
</protein>
<evidence type="ECO:0000256" key="1">
    <source>
        <dbReference type="SAM" id="MobiDB-lite"/>
    </source>
</evidence>
<reference evidence="2 3" key="1">
    <citation type="journal article" date="2019" name="Sci. Rep.">
        <title>Comparative genomics of chytrid fungi reveal insights into the obligate biotrophic and pathogenic lifestyle of Synchytrium endobioticum.</title>
        <authorList>
            <person name="van de Vossenberg B.T.L.H."/>
            <person name="Warris S."/>
            <person name="Nguyen H.D.T."/>
            <person name="van Gent-Pelzer M.P.E."/>
            <person name="Joly D.L."/>
            <person name="van de Geest H.C."/>
            <person name="Bonants P.J.M."/>
            <person name="Smith D.S."/>
            <person name="Levesque C.A."/>
            <person name="van der Lee T.A.J."/>
        </authorList>
    </citation>
    <scope>NUCLEOTIDE SEQUENCE [LARGE SCALE GENOMIC DNA]</scope>
    <source>
        <strain evidence="2 3">MB42</strain>
    </source>
</reference>
<evidence type="ECO:0000313" key="3">
    <source>
        <dbReference type="Proteomes" id="UP000317494"/>
    </source>
</evidence>
<dbReference type="EMBL" id="QEAN01000032">
    <property type="protein sequence ID" value="TPX52597.1"/>
    <property type="molecule type" value="Genomic_DNA"/>
</dbReference>
<feature type="region of interest" description="Disordered" evidence="1">
    <location>
        <begin position="265"/>
        <end position="332"/>
    </location>
</feature>
<evidence type="ECO:0000313" key="2">
    <source>
        <dbReference type="EMBL" id="TPX52597.1"/>
    </source>
</evidence>
<feature type="compositionally biased region" description="Low complexity" evidence="1">
    <location>
        <begin position="287"/>
        <end position="320"/>
    </location>
</feature>
<feature type="compositionally biased region" description="Basic residues" evidence="1">
    <location>
        <begin position="322"/>
        <end position="332"/>
    </location>
</feature>
<accession>A0A507DN30</accession>
<keyword evidence="3" id="KW-1185">Reference proteome</keyword>
<gene>
    <name evidence="2" type="ORF">SeMB42_g01303</name>
</gene>
<comment type="caution">
    <text evidence="2">The sequence shown here is derived from an EMBL/GenBank/DDBJ whole genome shotgun (WGS) entry which is preliminary data.</text>
</comment>
<sequence length="332" mass="37073">MRKRRKPRIALLPRYLLQLWSSFGRVMHQSGKMKINIVGCLLLSAILFLSLVAGLPAGNQGDNVQNVEAEQTPTCDDDPVELFKEWLNQRGWKLKLPETGPLQATDDASIEYLKTQLTLAKNLLKKLGKNKRSEVDEKEAAVIHHYLRYFRNVKGFPSAAVLKAMEKKGQVREYASLAVDHCRFMIKVIDHWNIRVDIVTRDDTLAELMKIQTDLLKENGRKAMAIFERLKTPGKETVDSAIRACADLNEEHENQGPRITQFAQSLTSDQQGPRVEPIANRAEQDRSTTTAATTTPSTSMPSMGYGPSSSTGSASRPSGGRRSGRGSRRVSK</sequence>